<name>A0A165MU01_9AGAM</name>
<protein>
    <recommendedName>
        <fullName evidence="3">ER-bound oxygenase mpaB/mpaB'/Rubber oxygenase catalytic domain-containing protein</fullName>
    </recommendedName>
</protein>
<evidence type="ECO:0000313" key="5">
    <source>
        <dbReference type="Proteomes" id="UP000076761"/>
    </source>
</evidence>
<keyword evidence="2" id="KW-0472">Membrane</keyword>
<dbReference type="AlphaFoldDB" id="A0A165MU01"/>
<dbReference type="PANTHER" id="PTHR36124">
    <property type="match status" value="1"/>
</dbReference>
<dbReference type="InterPro" id="IPR046366">
    <property type="entry name" value="MPAB"/>
</dbReference>
<feature type="transmembrane region" description="Helical" evidence="2">
    <location>
        <begin position="14"/>
        <end position="32"/>
    </location>
</feature>
<evidence type="ECO:0000256" key="2">
    <source>
        <dbReference type="SAM" id="Phobius"/>
    </source>
</evidence>
<proteinExistence type="predicted"/>
<keyword evidence="5" id="KW-1185">Reference proteome</keyword>
<gene>
    <name evidence="4" type="ORF">NEOLEDRAFT_1159353</name>
</gene>
<dbReference type="Proteomes" id="UP000076761">
    <property type="component" value="Unassembled WGS sequence"/>
</dbReference>
<accession>A0A165MU01</accession>
<sequence length="435" mass="50443">MVVLAYSYVDTWCWYPKTTIALILILGYLSFVRALRWRRYREVHHKYAGRIHSLTPAEAQQIIHLSSQWDTPALVTIALSFALFKTYAIPSISDLLFRTRQLGAKENVSRRYTDTEILISTWVTCPISGKFNFAGPSEKGEDFDPRCAIAIARTNWLHSKYDISNDDYLYTLCLFIFEPINWIARYGWRELSELEKQAYYVFWVEVGNRMGIKDIPESLEDLERWSLKYEEGYMVPAATNHAVAQLTVDELLCFAPEKYGIKNFLQRIVVCLLETRVRVAMIYEEQPWYLHLLAMGATQVAALFQRHCLLPRRAPSLFVKYDTPKPKDGSEPRMHPSRYAQRPWYKPKQRGFGAFIEKFTVTIGLVRPEDVALPRNKCRGYRLEELGPERFEHSGHEETMRIAAELQGCPVTGPWSLRPRPHHHSRSASASRASL</sequence>
<dbReference type="OrthoDB" id="545169at2759"/>
<organism evidence="4 5">
    <name type="scientific">Neolentinus lepideus HHB14362 ss-1</name>
    <dbReference type="NCBI Taxonomy" id="1314782"/>
    <lineage>
        <taxon>Eukaryota</taxon>
        <taxon>Fungi</taxon>
        <taxon>Dikarya</taxon>
        <taxon>Basidiomycota</taxon>
        <taxon>Agaricomycotina</taxon>
        <taxon>Agaricomycetes</taxon>
        <taxon>Gloeophyllales</taxon>
        <taxon>Gloeophyllaceae</taxon>
        <taxon>Neolentinus</taxon>
    </lineage>
</organism>
<dbReference type="PANTHER" id="PTHR36124:SF1">
    <property type="entry name" value="ER-BOUND OXYGENASE MPAB_MPAB'_RUBBER OXYGENASE CATALYTIC DOMAIN-CONTAINING PROTEIN"/>
    <property type="match status" value="1"/>
</dbReference>
<evidence type="ECO:0000259" key="3">
    <source>
        <dbReference type="Pfam" id="PF09995"/>
    </source>
</evidence>
<feature type="region of interest" description="Disordered" evidence="1">
    <location>
        <begin position="413"/>
        <end position="435"/>
    </location>
</feature>
<dbReference type="Pfam" id="PF09995">
    <property type="entry name" value="MPAB_Lcp_cat"/>
    <property type="match status" value="1"/>
</dbReference>
<keyword evidence="2" id="KW-0812">Transmembrane</keyword>
<keyword evidence="2" id="KW-1133">Transmembrane helix</keyword>
<feature type="domain" description="ER-bound oxygenase mpaB/mpaB'/Rubber oxygenase catalytic" evidence="3">
    <location>
        <begin position="163"/>
        <end position="284"/>
    </location>
</feature>
<dbReference type="GO" id="GO:0016491">
    <property type="term" value="F:oxidoreductase activity"/>
    <property type="evidence" value="ECO:0007669"/>
    <property type="project" value="InterPro"/>
</dbReference>
<dbReference type="EMBL" id="KV425662">
    <property type="protein sequence ID" value="KZT18773.1"/>
    <property type="molecule type" value="Genomic_DNA"/>
</dbReference>
<evidence type="ECO:0000313" key="4">
    <source>
        <dbReference type="EMBL" id="KZT18773.1"/>
    </source>
</evidence>
<evidence type="ECO:0000256" key="1">
    <source>
        <dbReference type="SAM" id="MobiDB-lite"/>
    </source>
</evidence>
<reference evidence="4 5" key="1">
    <citation type="journal article" date="2016" name="Mol. Biol. Evol.">
        <title>Comparative Genomics of Early-Diverging Mushroom-Forming Fungi Provides Insights into the Origins of Lignocellulose Decay Capabilities.</title>
        <authorList>
            <person name="Nagy L.G."/>
            <person name="Riley R."/>
            <person name="Tritt A."/>
            <person name="Adam C."/>
            <person name="Daum C."/>
            <person name="Floudas D."/>
            <person name="Sun H."/>
            <person name="Yadav J.S."/>
            <person name="Pangilinan J."/>
            <person name="Larsson K.H."/>
            <person name="Matsuura K."/>
            <person name="Barry K."/>
            <person name="Labutti K."/>
            <person name="Kuo R."/>
            <person name="Ohm R.A."/>
            <person name="Bhattacharya S.S."/>
            <person name="Shirouzu T."/>
            <person name="Yoshinaga Y."/>
            <person name="Martin F.M."/>
            <person name="Grigoriev I.V."/>
            <person name="Hibbett D.S."/>
        </authorList>
    </citation>
    <scope>NUCLEOTIDE SEQUENCE [LARGE SCALE GENOMIC DNA]</scope>
    <source>
        <strain evidence="4 5">HHB14362 ss-1</strain>
    </source>
</reference>
<dbReference type="STRING" id="1314782.A0A165MU01"/>
<dbReference type="InParanoid" id="A0A165MU01"/>
<dbReference type="InterPro" id="IPR018713">
    <property type="entry name" value="MPAB/Lcp_cat_dom"/>
</dbReference>